<evidence type="ECO:0000256" key="3">
    <source>
        <dbReference type="ARBA" id="ARBA00022475"/>
    </source>
</evidence>
<feature type="transmembrane region" description="Helical" evidence="9">
    <location>
        <begin position="46"/>
        <end position="73"/>
    </location>
</feature>
<comment type="similarity">
    <text evidence="8">Belongs to the TsuA/YedE (TC 9.B.102) family.</text>
</comment>
<comment type="caution">
    <text evidence="10">The sequence shown here is derived from an EMBL/GenBank/DDBJ whole genome shotgun (WGS) entry which is preliminary data.</text>
</comment>
<feature type="transmembrane region" description="Helical" evidence="9">
    <location>
        <begin position="152"/>
        <end position="170"/>
    </location>
</feature>
<keyword evidence="7 9" id="KW-0472">Membrane</keyword>
<feature type="transmembrane region" description="Helical" evidence="9">
    <location>
        <begin position="336"/>
        <end position="356"/>
    </location>
</feature>
<feature type="transmembrane region" description="Helical" evidence="9">
    <location>
        <begin position="20"/>
        <end position="40"/>
    </location>
</feature>
<feature type="transmembrane region" description="Helical" evidence="9">
    <location>
        <begin position="190"/>
        <end position="211"/>
    </location>
</feature>
<keyword evidence="2" id="KW-0813">Transport</keyword>
<organism evidence="10 11">
    <name type="scientific">Paracoccus nototheniae</name>
    <dbReference type="NCBI Taxonomy" id="2489002"/>
    <lineage>
        <taxon>Bacteria</taxon>
        <taxon>Pseudomonadati</taxon>
        <taxon>Pseudomonadota</taxon>
        <taxon>Alphaproteobacteria</taxon>
        <taxon>Rhodobacterales</taxon>
        <taxon>Paracoccaceae</taxon>
        <taxon>Paracoccus</taxon>
    </lineage>
</organism>
<evidence type="ECO:0000256" key="2">
    <source>
        <dbReference type="ARBA" id="ARBA00022448"/>
    </source>
</evidence>
<gene>
    <name evidence="10" type="ORF">ACFQ5P_09200</name>
</gene>
<evidence type="ECO:0000256" key="5">
    <source>
        <dbReference type="ARBA" id="ARBA00022692"/>
    </source>
</evidence>
<evidence type="ECO:0000256" key="7">
    <source>
        <dbReference type="ARBA" id="ARBA00023136"/>
    </source>
</evidence>
<dbReference type="InterPro" id="IPR007272">
    <property type="entry name" value="Sulf_transp_TsuA/YedE"/>
</dbReference>
<keyword evidence="11" id="KW-1185">Reference proteome</keyword>
<evidence type="ECO:0000256" key="8">
    <source>
        <dbReference type="ARBA" id="ARBA00035655"/>
    </source>
</evidence>
<evidence type="ECO:0000313" key="10">
    <source>
        <dbReference type="EMBL" id="MFD1481472.1"/>
    </source>
</evidence>
<keyword evidence="3" id="KW-1003">Cell membrane</keyword>
<feature type="transmembrane region" description="Helical" evidence="9">
    <location>
        <begin position="376"/>
        <end position="396"/>
    </location>
</feature>
<feature type="transmembrane region" description="Helical" evidence="9">
    <location>
        <begin position="237"/>
        <end position="258"/>
    </location>
</feature>
<keyword evidence="5 9" id="KW-0812">Transmembrane</keyword>
<dbReference type="PANTHER" id="PTHR30574:SF1">
    <property type="entry name" value="SULPHUR TRANSPORT DOMAIN-CONTAINING PROTEIN"/>
    <property type="match status" value="1"/>
</dbReference>
<keyword evidence="4" id="KW-0997">Cell inner membrane</keyword>
<evidence type="ECO:0000256" key="9">
    <source>
        <dbReference type="SAM" id="Phobius"/>
    </source>
</evidence>
<feature type="transmembrane region" description="Helical" evidence="9">
    <location>
        <begin position="302"/>
        <end position="324"/>
    </location>
</feature>
<accession>A0ABW4DUT9</accession>
<dbReference type="Proteomes" id="UP001597302">
    <property type="component" value="Unassembled WGS sequence"/>
</dbReference>
<dbReference type="Pfam" id="PF04143">
    <property type="entry name" value="Sulf_transp"/>
    <property type="match status" value="1"/>
</dbReference>
<evidence type="ECO:0000256" key="6">
    <source>
        <dbReference type="ARBA" id="ARBA00022989"/>
    </source>
</evidence>
<sequence>MAHAEISSGRPGTGMPNLGAPGMGAIAALLVGAVGLALTFGPRQAALFLVGGGLGISLYHAAFGFTSAWRVFITEGRGRGLRVQMLLLAMAVVLFFPALASGTLFGNPVNGLIAPAGLGVIAGAFMFGIGMQLGGGCASGTLFTAGGGNARMVITLVFFIIGSVLGTVHFDWWTALPALPPTALWQPFGAGGGIALSLAIFAAIAAMTVWVERRRNGALEQAPKSPRSGAARWLRGPWPLVAGAVALVVLNFLTLALAGRPWGITSAFALWGAKIAQMIGIDPTAWAYWQTPANAEALRASLFADITTVMNFGIIAGAMLASALAGRFAPSLRIPLRSVIAAVIGGLLLGYGSRIAYGCNIGAYFSGIASGSLHGYLWAVAAFAGNILGVALRPGFFVERRQSRADG</sequence>
<feature type="transmembrane region" description="Helical" evidence="9">
    <location>
        <begin position="112"/>
        <end position="131"/>
    </location>
</feature>
<evidence type="ECO:0000256" key="1">
    <source>
        <dbReference type="ARBA" id="ARBA00004429"/>
    </source>
</evidence>
<protein>
    <submittedName>
        <fullName evidence="10">YeeE/YedE family protein</fullName>
    </submittedName>
</protein>
<dbReference type="RefSeq" id="WP_242679749.1">
    <property type="nucleotide sequence ID" value="NZ_CBCSAJ010000064.1"/>
</dbReference>
<dbReference type="PANTHER" id="PTHR30574">
    <property type="entry name" value="INNER MEMBRANE PROTEIN YEDE"/>
    <property type="match status" value="1"/>
</dbReference>
<dbReference type="EMBL" id="JBHTOQ010000022">
    <property type="protein sequence ID" value="MFD1481472.1"/>
    <property type="molecule type" value="Genomic_DNA"/>
</dbReference>
<keyword evidence="6 9" id="KW-1133">Transmembrane helix</keyword>
<proteinExistence type="inferred from homology"/>
<comment type="subcellular location">
    <subcellularLocation>
        <location evidence="1">Cell inner membrane</location>
        <topology evidence="1">Multi-pass membrane protein</topology>
    </subcellularLocation>
</comment>
<evidence type="ECO:0000313" key="11">
    <source>
        <dbReference type="Proteomes" id="UP001597302"/>
    </source>
</evidence>
<evidence type="ECO:0000256" key="4">
    <source>
        <dbReference type="ARBA" id="ARBA00022519"/>
    </source>
</evidence>
<name>A0ABW4DUT9_9RHOB</name>
<feature type="transmembrane region" description="Helical" evidence="9">
    <location>
        <begin position="85"/>
        <end position="106"/>
    </location>
</feature>
<reference evidence="11" key="1">
    <citation type="journal article" date="2019" name="Int. J. Syst. Evol. Microbiol.">
        <title>The Global Catalogue of Microorganisms (GCM) 10K type strain sequencing project: providing services to taxonomists for standard genome sequencing and annotation.</title>
        <authorList>
            <consortium name="The Broad Institute Genomics Platform"/>
            <consortium name="The Broad Institute Genome Sequencing Center for Infectious Disease"/>
            <person name="Wu L."/>
            <person name="Ma J."/>
        </authorList>
    </citation>
    <scope>NUCLEOTIDE SEQUENCE [LARGE SCALE GENOMIC DNA]</scope>
    <source>
        <strain evidence="11">CCM 8875</strain>
    </source>
</reference>